<accession>A0A2G2YEH3</accession>
<keyword evidence="2" id="KW-1185">Reference proteome</keyword>
<dbReference type="Gene3D" id="2.60.40.790">
    <property type="match status" value="1"/>
</dbReference>
<organism evidence="1 2">
    <name type="scientific">Capsicum annuum</name>
    <name type="common">Capsicum pepper</name>
    <dbReference type="NCBI Taxonomy" id="4072"/>
    <lineage>
        <taxon>Eukaryota</taxon>
        <taxon>Viridiplantae</taxon>
        <taxon>Streptophyta</taxon>
        <taxon>Embryophyta</taxon>
        <taxon>Tracheophyta</taxon>
        <taxon>Spermatophyta</taxon>
        <taxon>Magnoliopsida</taxon>
        <taxon>eudicotyledons</taxon>
        <taxon>Gunneridae</taxon>
        <taxon>Pentapetalae</taxon>
        <taxon>asterids</taxon>
        <taxon>lamiids</taxon>
        <taxon>Solanales</taxon>
        <taxon>Solanaceae</taxon>
        <taxon>Solanoideae</taxon>
        <taxon>Capsiceae</taxon>
        <taxon>Capsicum</taxon>
    </lineage>
</organism>
<dbReference type="GO" id="GO:0005737">
    <property type="term" value="C:cytoplasm"/>
    <property type="evidence" value="ECO:0000318"/>
    <property type="project" value="GO_Central"/>
</dbReference>
<dbReference type="GO" id="GO:0051082">
    <property type="term" value="F:unfolded protein binding"/>
    <property type="evidence" value="ECO:0000318"/>
    <property type="project" value="GO_Central"/>
</dbReference>
<comment type="caution">
    <text evidence="1">The sequence shown here is derived from an EMBL/GenBank/DDBJ whole genome shotgun (WGS) entry which is preliminary data.</text>
</comment>
<gene>
    <name evidence="1" type="ORF">T459_27622</name>
</gene>
<reference evidence="1 2" key="1">
    <citation type="journal article" date="2014" name="Nat. Genet.">
        <title>Genome sequence of the hot pepper provides insights into the evolution of pungency in Capsicum species.</title>
        <authorList>
            <person name="Kim S."/>
            <person name="Park M."/>
            <person name="Yeom S.I."/>
            <person name="Kim Y.M."/>
            <person name="Lee J.M."/>
            <person name="Lee H.A."/>
            <person name="Seo E."/>
            <person name="Choi J."/>
            <person name="Cheong K."/>
            <person name="Kim K.T."/>
            <person name="Jung K."/>
            <person name="Lee G.W."/>
            <person name="Oh S.K."/>
            <person name="Bae C."/>
            <person name="Kim S.B."/>
            <person name="Lee H.Y."/>
            <person name="Kim S.Y."/>
            <person name="Kim M.S."/>
            <person name="Kang B.C."/>
            <person name="Jo Y.D."/>
            <person name="Yang H.B."/>
            <person name="Jeong H.J."/>
            <person name="Kang W.H."/>
            <person name="Kwon J.K."/>
            <person name="Shin C."/>
            <person name="Lim J.Y."/>
            <person name="Park J.H."/>
            <person name="Huh J.H."/>
            <person name="Kim J.S."/>
            <person name="Kim B.D."/>
            <person name="Cohen O."/>
            <person name="Paran I."/>
            <person name="Suh M.C."/>
            <person name="Lee S.B."/>
            <person name="Kim Y.K."/>
            <person name="Shin Y."/>
            <person name="Noh S.J."/>
            <person name="Park J."/>
            <person name="Seo Y.S."/>
            <person name="Kwon S.Y."/>
            <person name="Kim H.A."/>
            <person name="Park J.M."/>
            <person name="Kim H.J."/>
            <person name="Choi S.B."/>
            <person name="Bosland P.W."/>
            <person name="Reeves G."/>
            <person name="Jo S.H."/>
            <person name="Lee B.W."/>
            <person name="Cho H.T."/>
            <person name="Choi H.S."/>
            <person name="Lee M.S."/>
            <person name="Yu Y."/>
            <person name="Do Choi Y."/>
            <person name="Park B.S."/>
            <person name="van Deynze A."/>
            <person name="Ashrafi H."/>
            <person name="Hill T."/>
            <person name="Kim W.T."/>
            <person name="Pai H.S."/>
            <person name="Ahn H.K."/>
            <person name="Yeam I."/>
            <person name="Giovannoni J.J."/>
            <person name="Rose J.K."/>
            <person name="Sorensen I."/>
            <person name="Lee S.J."/>
            <person name="Kim R.W."/>
            <person name="Choi I.Y."/>
            <person name="Choi B.S."/>
            <person name="Lim J.S."/>
            <person name="Lee Y.H."/>
            <person name="Choi D."/>
        </authorList>
    </citation>
    <scope>NUCLEOTIDE SEQUENCE [LARGE SCALE GENOMIC DNA]</scope>
    <source>
        <strain evidence="2">cv. CM334</strain>
    </source>
</reference>
<dbReference type="InterPro" id="IPR008978">
    <property type="entry name" value="HSP20-like_chaperone"/>
</dbReference>
<evidence type="ECO:0000313" key="2">
    <source>
        <dbReference type="Proteomes" id="UP000222542"/>
    </source>
</evidence>
<sequence>MKINKREVKDDECYWSLEDQKEISILLTKQNKDDWWKSLFKVGPEIDTQKLEPEPSKLSNLDNETRATVGKMMFDQRQKQMRLPTSEKIKNQDMLQQFMEQNPDMAKNFSNVCQTLR</sequence>
<dbReference type="OMA" id="MEWWKSI"/>
<dbReference type="InterPro" id="IPR037898">
    <property type="entry name" value="NudC_fam"/>
</dbReference>
<dbReference type="PANTHER" id="PTHR12356">
    <property type="entry name" value="NUCLEAR MOVEMENT PROTEIN NUDC"/>
    <property type="match status" value="1"/>
</dbReference>
<proteinExistence type="predicted"/>
<dbReference type="EMBL" id="AYRZ02000011">
    <property type="protein sequence ID" value="PHT68135.1"/>
    <property type="molecule type" value="Genomic_DNA"/>
</dbReference>
<dbReference type="Proteomes" id="UP000222542">
    <property type="component" value="Unassembled WGS sequence"/>
</dbReference>
<evidence type="ECO:0000313" key="1">
    <source>
        <dbReference type="EMBL" id="PHT68135.1"/>
    </source>
</evidence>
<name>A0A2G2YEH3_CAPAN</name>
<dbReference type="GO" id="GO:0006457">
    <property type="term" value="P:protein folding"/>
    <property type="evidence" value="ECO:0000318"/>
    <property type="project" value="GO_Central"/>
</dbReference>
<dbReference type="Gramene" id="PHT68135">
    <property type="protein sequence ID" value="PHT68135"/>
    <property type="gene ID" value="T459_27622"/>
</dbReference>
<reference evidence="1 2" key="2">
    <citation type="journal article" date="2017" name="Genome Biol.">
        <title>New reference genome sequences of hot pepper reveal the massive evolution of plant disease-resistance genes by retroduplication.</title>
        <authorList>
            <person name="Kim S."/>
            <person name="Park J."/>
            <person name="Yeom S.I."/>
            <person name="Kim Y.M."/>
            <person name="Seo E."/>
            <person name="Kim K.T."/>
            <person name="Kim M.S."/>
            <person name="Lee J.M."/>
            <person name="Cheong K."/>
            <person name="Shin H.S."/>
            <person name="Kim S.B."/>
            <person name="Han K."/>
            <person name="Lee J."/>
            <person name="Park M."/>
            <person name="Lee H.A."/>
            <person name="Lee H.Y."/>
            <person name="Lee Y."/>
            <person name="Oh S."/>
            <person name="Lee J.H."/>
            <person name="Choi E."/>
            <person name="Choi E."/>
            <person name="Lee S.E."/>
            <person name="Jeon J."/>
            <person name="Kim H."/>
            <person name="Choi G."/>
            <person name="Song H."/>
            <person name="Lee J."/>
            <person name="Lee S.C."/>
            <person name="Kwon J.K."/>
            <person name="Lee H.Y."/>
            <person name="Koo N."/>
            <person name="Hong Y."/>
            <person name="Kim R.W."/>
            <person name="Kang W.H."/>
            <person name="Huh J.H."/>
            <person name="Kang B.C."/>
            <person name="Yang T.J."/>
            <person name="Lee Y.H."/>
            <person name="Bennetzen J.L."/>
            <person name="Choi D."/>
        </authorList>
    </citation>
    <scope>NUCLEOTIDE SEQUENCE [LARGE SCALE GENOMIC DNA]</scope>
    <source>
        <strain evidence="2">cv. CM334</strain>
    </source>
</reference>
<dbReference type="AlphaFoldDB" id="A0A2G2YEH3"/>
<protein>
    <submittedName>
        <fullName evidence="1">Protein BOBBER 1</fullName>
    </submittedName>
</protein>
<dbReference type="PANTHER" id="PTHR12356:SF22">
    <property type="entry name" value="PROTEIN BOBBER 2-LIKE"/>
    <property type="match status" value="1"/>
</dbReference>
<dbReference type="SUPFAM" id="SSF49764">
    <property type="entry name" value="HSP20-like chaperones"/>
    <property type="match status" value="1"/>
</dbReference>
<dbReference type="STRING" id="4072.A0A2G2YEH3"/>